<feature type="domain" description="Calx-beta" evidence="6">
    <location>
        <begin position="2344"/>
        <end position="2448"/>
    </location>
</feature>
<dbReference type="NCBIfam" id="TIGR01451">
    <property type="entry name" value="B_ant_repeat"/>
    <property type="match status" value="1"/>
</dbReference>
<dbReference type="GO" id="GO:0030001">
    <property type="term" value="P:metal ion transport"/>
    <property type="evidence" value="ECO:0007669"/>
    <property type="project" value="TreeGrafter"/>
</dbReference>
<dbReference type="GO" id="GO:0016020">
    <property type="term" value="C:membrane"/>
    <property type="evidence" value="ECO:0007669"/>
    <property type="project" value="InterPro"/>
</dbReference>
<dbReference type="Gene3D" id="2.60.40.2030">
    <property type="match status" value="19"/>
</dbReference>
<feature type="domain" description="Calx-beta" evidence="6">
    <location>
        <begin position="1979"/>
        <end position="2079"/>
    </location>
</feature>
<feature type="chain" id="PRO_5022034192" evidence="5">
    <location>
        <begin position="20"/>
        <end position="3863"/>
    </location>
</feature>
<dbReference type="PANTHER" id="PTHR11878:SF65">
    <property type="entry name" value="NA_CA-EXCHANGE PROTEIN, ISOFORM G"/>
    <property type="match status" value="1"/>
</dbReference>
<evidence type="ECO:0000256" key="5">
    <source>
        <dbReference type="SAM" id="SignalP"/>
    </source>
</evidence>
<dbReference type="EMBL" id="BKAU01000004">
    <property type="protein sequence ID" value="GEP96981.1"/>
    <property type="molecule type" value="Genomic_DNA"/>
</dbReference>
<feature type="domain" description="BIG2" evidence="7">
    <location>
        <begin position="1292"/>
        <end position="1368"/>
    </location>
</feature>
<evidence type="ECO:0000256" key="2">
    <source>
        <dbReference type="ARBA" id="ARBA00022737"/>
    </source>
</evidence>
<feature type="domain" description="Calx-beta" evidence="6">
    <location>
        <begin position="3521"/>
        <end position="3622"/>
    </location>
</feature>
<feature type="domain" description="Calx-beta" evidence="6">
    <location>
        <begin position="3404"/>
        <end position="3506"/>
    </location>
</feature>
<keyword evidence="3" id="KW-0106">Calcium</keyword>
<dbReference type="SUPFAM" id="SSF49373">
    <property type="entry name" value="Invasin/intimin cell-adhesion fragments"/>
    <property type="match status" value="2"/>
</dbReference>
<dbReference type="InterPro" id="IPR001434">
    <property type="entry name" value="OmcB-like_DUF11"/>
</dbReference>
<feature type="domain" description="Calx-beta" evidence="6">
    <location>
        <begin position="2463"/>
        <end position="2565"/>
    </location>
</feature>
<sequence length="3863" mass="394726">MKKLILFSILALFVSRSYADDYYWVGGAGSWSDLNHWASTSGGAADKSIVPGTGDDVYFDANSGLVANSVVTMPTTGHAYCRNMSWAGVTTAAMFRNNTSYQLHVYGNLELSGTVRYAIMAINFTGSGNATYRTNGAVRIPTVGLYNSFIVNKPGGSLTLLDGIVAGLAVQNLVLTAGTLNLSGQTHEFANFTGNGATVRSLDITNATIILTQGWDTQGSNMTLSAAGSSVTSDMFHSTGLTFSKVFPGRNNPDMNINGNTFEELTFTNAAANTGTLRIGSDNTIGRLEFKGGGRLRGGGNVIDELILAPGKGYIFHGNNTINTLMQANTPDCEALGELRGADANAILTFGAGATADVRNVLITSLTAAGSITPITAVGVDGGDNTGWNIQPRAAGNATLYWVGGGGEWNDKAHWSFTTGGPGGACVPFMTDDVVFDANSGFTSASKTVSLTNTSWCHNMTWTNVANSPILATGGYPLEIWGSVVLDPTLTLQAVHTTYVRDVIRLKGTEASTFTFNGCNLGNPLFNIEKTGTDGGITITDDIAFPACSLRVASGKFLLPGRTINIAEIRSQTNTVRTIDISNATITVNDWAMDARNCTSVNNGAGSFVTSKALFSANGLAYSKVHSDAFQNTVNISGGTNIGELVFTNTNPNTNDLIALNGNNTIGTLDIRCGGVHVRGNNTITNLLLTPARTYFFRGTQTITGLFRFNNPDCSGLGELRDFQGTGATLNFAPSSTRDFDNVYLQNITATGSGVPISVSGADAGGNTGFNITPSAGGPRYWVGGSGDWNESAHWSTTSGGPGGACVPTVSNDVFFDAGSFTTGSSTVTISQGNAYCRNMDWTGATNAPTFTKTETLTLEIWGNLVMNPAVTSNARVTFTGPANTTLTPNNASLGTFSMEINKPAGSTLTFLGNYNNANSIMLLKSGGLNLSGRTIVASVITDDAANNPTSLDIRNANITSRWQYIYSNGTLQASGSHITAPVFKIVGNVYNKVDVTTGSSQNIGIRDATIADLLFSNTSTASQAYIALGNTIGRLEFKGKGLINGTDNTIDTLIFSPGKTYTFLSGSNTTITKEWFGSGTPCNLTEITRSSTGPFTVTKTAGEVEFDYVRLRGVTAAGITPFKALEHSEDLGGNTNWDIAPYNGSTPILGLGPDITLCADEFPHTLNTNGFFASPLASFSWNDGSTGKTLAASGPGTYSVTVSYPDGCTRTDDIIITRSDVVIDPITGTGNVCEGSTTTLATITPGGTWSSSDAAIASVNATGVVTGVAPGTATITYTLTNGDGCTGTQTLAVTVNALPVVPAITGTLDLFEGGTTTLSNTTPGGTWSSSNTAVATVDAGGIVTGVSGGTADITYTVTNVNGCTSAQTVTVTVDGFSPAKRVLSVTKTADAAEPATNGGFSISLPAGAVAVENITITYTIGGTATAPADYTALSGTAVIAAGESSVTLPVTVQNDALIESAETVIVTLSAGTSTNYTYTIDGAADNATAEIADDDDTPANRVVSVTAQLNASEPTNTGTFTVGLPGSTLAPEDITVTFTLGGTATNGVDYETFPVSIVIPAGQNKVVIDVTAIDDQIMEKTETIELTLTGASTPASGSFTISTTQATAVLNQQDNDYVTANRLLSVTGNGDASEPGTNSSFTISLPAGYTAYLPITVTYTIAGTATNGVDYNGPSTTAVIPAGQPSVTVPVNVDDDNAIEPVETVILDITNGVASEGGTAVFTLSPDPAAGTATVNINDDENTGANLTLSVSAQNAAEPATSGSFTISLPTGILAAENITIAYTIAGTATPAADYTAITGSVIIPAGENAVVVPLNVTDDDIIESSETVIFNLSGGSSANFAYTVSPTAGSATASIADDDAMTGSRIVLLTKVSDAIEGGTNGKYRISFPPGVASSEDVTIEFTLSGTAKETPPENDYDLTGLIGGNIVIPAGDNFVIIDVDASNDGIIEGPESVILTLDGASSASHPYTIDPSGNGATVTIIDANAASTTPLQVTGGADAEEPSANGSFTLQLAAGSTSAWPVTVGYMLSGTAVSGEDYQSFGTIVIPASTNSIVVNLNVIDDQIIEPDETMTFTLLSGSATDGSNAYIFPPDPVFSNITVNIADNDATSANQVLTVAPAADGAEPGTNGAFTVSLPDGYTSASVITLSYNMSGTATLATDYQVPIFELPAFKNSVTIPVSVLNDLIIEGTETATYNLTGGTDGNAFPYSADPAGDEATVNIADDDDIPANRVLSISTHLNSSEPGTDGAVKIKLPAGVTAAHDITVSYTVSGGTATDGLDYDAFTGTAVIPAGFNEVEVPVTIKDDDIIEQTETIELTITGGTGGPANTTPYTPAAGSETASVLILDDDDVPANRTLSITAGADVTEGSAAPAEFTISLPGTAIASSEDINVSYTVSGTATAGDDYAALSGTVVIPAGQHSTTVSAAVLNDQLLEPTETVMLTLAGGSSASFTFTGTASATVNILDDENTPANLALTITKTTDAAEPVTNGNFRIKLPGSILTSEDVTVTYSAGGTATPGADYAALTGSVIIPAGQNGVDLPVTVMDDPQIETSETVTVTLSGGTSTSFTFTGTGNATANITDDDSGIPANRVLTIAKGADGEEPGTNGSFTISLPLGILAPEDITVTYTVDGTATAGDDYIALSGSVVIPAGQNSVSVPVTVSDDQLIEVTETVRATLTGGTSANFTFTGTGNATVNIADDESALPANLTLNITKNADGAEAGANGSFTISLAPSVFASEDVTVNYTVSGTAAAGDDYTALTGTVVIPQGQNSISVPVTVADDDIIETTETVVATLTGGSSTNFTFTGTAAATVNIADNDNTPANLTLSITKLNDASEPGSAGRVNIALPTDVTAAEDITVNYTVAGSATADADYAALTGSAVITAGQNSVMVPVSVIDDQVIEPLETVALTLTGGNSTNFTFTGAGNVTVDISDDDNTPANLVLNITSTTPAAEPGTPGSFTIALPDGITATENITVTYAISGTAAAGDDYSLLPGLVVIPAGDNSVDVPVSVQDDDLIEGTETVTLEITDGSSTSLNLDPGPDKTASIDITDDDVDSSKLVLNITKNADGAEPGTNGSFTISLPSGVQSVEDITVTYTVSGTAAAGYDYTALTGTVVLPAGQSSVDVLVTVADDDLIETTETVIATLTGGSSANFTLTATGSATVNITDDESTVPANLGLIITKGGDAAEPGTNGSFLISLPGNLITTENITVNYTIGGTATAGDDYTALTGTATIAAGEHSVTVPVTVTDDQVIEPLETVVMTLNGGTSTSFTFTGTGDATVNIADNESTLPANLDLKVTKGSDAAEPGTNGSFTVSLPDDITVSEDITVNYTIGGTASGADYTALSGTVVIPAGEPGVSIPVTVIDDDIIEGAETVIVTLTGGTSTNFAFTSTSNATVEIADDDNIPANMELTISKTGDAAEPATNGGFSISLPQDITAAHPVTVTYTVSGTATAGTDYTALTGTAIIPAGDRSVAVPVTVTDDDVIEGDETVIVTLTGGTSTGGAFTGNGSATATIADNDNNDLRLEITASRANAAEPTTNGEFTISIAEGKRTSEPVTIQYTVSGSATPDADYEAIAGAITIPAGENSVTVPVQVLDDIFVEDPETVSLTITGGQSTRFTWAIGAASQATVTITSEDVAVGDLMITKEIVQPVTGPYRLGQEITYRITVRNVGNGLASGVAVKDTLPVQLALPTSTNAGRGQVDVATANKLVLWTIGDMLPGDAVQLEIRCRITEGGELVAEADVTSGSADPDLTNNKAEMRLQIEGQDLSFPNVFTPNGDGKNERFVIGGLEKYPGSKLQVFNRWGGQVYRSNDYRNDWNGSDLTESTYYYILEVRKPDGVKIYKGWVFITR</sequence>
<reference evidence="8 9" key="1">
    <citation type="submission" date="2019-07" db="EMBL/GenBank/DDBJ databases">
        <title>Whole genome shotgun sequence of Chitinophaga cymbidii NBRC 109752.</title>
        <authorList>
            <person name="Hosoyama A."/>
            <person name="Uohara A."/>
            <person name="Ohji S."/>
            <person name="Ichikawa N."/>
        </authorList>
    </citation>
    <scope>NUCLEOTIDE SEQUENCE [LARGE SCALE GENOMIC DNA]</scope>
    <source>
        <strain evidence="8 9">NBRC 109752</strain>
    </source>
</reference>
<evidence type="ECO:0000259" key="7">
    <source>
        <dbReference type="SMART" id="SM00635"/>
    </source>
</evidence>
<feature type="domain" description="Calx-beta" evidence="6">
    <location>
        <begin position="1488"/>
        <end position="1590"/>
    </location>
</feature>
<evidence type="ECO:0000313" key="8">
    <source>
        <dbReference type="EMBL" id="GEP96981.1"/>
    </source>
</evidence>
<feature type="domain" description="Calx-beta" evidence="6">
    <location>
        <begin position="1734"/>
        <end position="1835"/>
    </location>
</feature>
<dbReference type="Pfam" id="PF13585">
    <property type="entry name" value="CHU_C"/>
    <property type="match status" value="1"/>
</dbReference>
<dbReference type="InterPro" id="IPR051171">
    <property type="entry name" value="CaCA"/>
</dbReference>
<feature type="domain" description="Calx-beta" evidence="6">
    <location>
        <begin position="2220"/>
        <end position="2323"/>
    </location>
</feature>
<accession>A0A512RMQ9</accession>
<proteinExistence type="predicted"/>
<feature type="signal peptide" evidence="5">
    <location>
        <begin position="1"/>
        <end position="19"/>
    </location>
</feature>
<evidence type="ECO:0000256" key="1">
    <source>
        <dbReference type="ARBA" id="ARBA00022729"/>
    </source>
</evidence>
<name>A0A512RMQ9_9BACT</name>
<evidence type="ECO:0000313" key="9">
    <source>
        <dbReference type="Proteomes" id="UP000321436"/>
    </source>
</evidence>
<dbReference type="Pfam" id="PF03160">
    <property type="entry name" value="Calx-beta"/>
    <property type="match status" value="19"/>
</dbReference>
<gene>
    <name evidence="8" type="ORF">CCY01nite_32410</name>
</gene>
<feature type="domain" description="Calx-beta" evidence="6">
    <location>
        <begin position="2580"/>
        <end position="2683"/>
    </location>
</feature>
<dbReference type="Gene3D" id="2.60.40.1170">
    <property type="entry name" value="Mu homology domain, subdomain B"/>
    <property type="match status" value="1"/>
</dbReference>
<dbReference type="InterPro" id="IPR038081">
    <property type="entry name" value="CalX-like_sf"/>
</dbReference>
<feature type="domain" description="Calx-beta" evidence="6">
    <location>
        <begin position="3287"/>
        <end position="3389"/>
    </location>
</feature>
<dbReference type="InterPro" id="IPR047589">
    <property type="entry name" value="DUF11_rpt"/>
</dbReference>
<evidence type="ECO:0000256" key="4">
    <source>
        <dbReference type="ARBA" id="ARBA00023065"/>
    </source>
</evidence>
<dbReference type="GO" id="GO:0007154">
    <property type="term" value="P:cell communication"/>
    <property type="evidence" value="ECO:0007669"/>
    <property type="project" value="InterPro"/>
</dbReference>
<feature type="domain" description="Calx-beta" evidence="6">
    <location>
        <begin position="2933"/>
        <end position="3035"/>
    </location>
</feature>
<feature type="domain" description="Calx-beta" evidence="6">
    <location>
        <begin position="2698"/>
        <end position="2801"/>
    </location>
</feature>
<keyword evidence="2" id="KW-0677">Repeat</keyword>
<comment type="caution">
    <text evidence="8">The sequence shown here is derived from an EMBL/GenBank/DDBJ whole genome shotgun (WGS) entry which is preliminary data.</text>
</comment>
<keyword evidence="4" id="KW-0406">Ion transport</keyword>
<dbReference type="Gene3D" id="2.60.40.1080">
    <property type="match status" value="1"/>
</dbReference>
<dbReference type="InterPro" id="IPR003644">
    <property type="entry name" value="Calx_beta"/>
</dbReference>
<keyword evidence="9" id="KW-1185">Reference proteome</keyword>
<organism evidence="8 9">
    <name type="scientific">Chitinophaga cymbidii</name>
    <dbReference type="NCBI Taxonomy" id="1096750"/>
    <lineage>
        <taxon>Bacteria</taxon>
        <taxon>Pseudomonadati</taxon>
        <taxon>Bacteroidota</taxon>
        <taxon>Chitinophagia</taxon>
        <taxon>Chitinophagales</taxon>
        <taxon>Chitinophagaceae</taxon>
        <taxon>Chitinophaga</taxon>
    </lineage>
</organism>
<keyword evidence="4" id="KW-0813">Transport</keyword>
<dbReference type="SUPFAM" id="SSF141072">
    <property type="entry name" value="CalX-like"/>
    <property type="match status" value="19"/>
</dbReference>
<keyword evidence="1 5" id="KW-0732">Signal</keyword>
<dbReference type="Pfam" id="PF01345">
    <property type="entry name" value="DUF11"/>
    <property type="match status" value="1"/>
</dbReference>
<feature type="domain" description="Calx-beta" evidence="6">
    <location>
        <begin position="3169"/>
        <end position="3272"/>
    </location>
</feature>
<dbReference type="NCBIfam" id="TIGR04131">
    <property type="entry name" value="Bac_Flav_CTERM"/>
    <property type="match status" value="1"/>
</dbReference>
<dbReference type="RefSeq" id="WP_186831095.1">
    <property type="nucleotide sequence ID" value="NZ_BKAU01000004.1"/>
</dbReference>
<dbReference type="Pfam" id="PF02368">
    <property type="entry name" value="Big_2"/>
    <property type="match status" value="2"/>
</dbReference>
<dbReference type="InterPro" id="IPR003343">
    <property type="entry name" value="Big_2"/>
</dbReference>
<feature type="domain" description="Calx-beta" evidence="6">
    <location>
        <begin position="2816"/>
        <end position="2918"/>
    </location>
</feature>
<dbReference type="Proteomes" id="UP000321436">
    <property type="component" value="Unassembled WGS sequence"/>
</dbReference>
<dbReference type="SMART" id="SM00237">
    <property type="entry name" value="Calx_beta"/>
    <property type="match status" value="14"/>
</dbReference>
<dbReference type="InterPro" id="IPR008964">
    <property type="entry name" value="Invasin/intimin_cell_adhesion"/>
</dbReference>
<evidence type="ECO:0000259" key="6">
    <source>
        <dbReference type="SMART" id="SM00237"/>
    </source>
</evidence>
<dbReference type="SMART" id="SM00635">
    <property type="entry name" value="BID_2"/>
    <property type="match status" value="2"/>
</dbReference>
<dbReference type="PANTHER" id="PTHR11878">
    <property type="entry name" value="SODIUM/CALCIUM EXCHANGER"/>
    <property type="match status" value="1"/>
</dbReference>
<evidence type="ECO:0000256" key="3">
    <source>
        <dbReference type="ARBA" id="ARBA00022837"/>
    </source>
</evidence>
<dbReference type="InterPro" id="IPR026341">
    <property type="entry name" value="T9SS_type_B"/>
</dbReference>
<feature type="domain" description="BIG2" evidence="7">
    <location>
        <begin position="1218"/>
        <end position="1290"/>
    </location>
</feature>
<protein>
    <submittedName>
        <fullName evidence="8">Uncharacterized protein</fullName>
    </submittedName>
</protein>